<feature type="transmembrane region" description="Helical" evidence="2">
    <location>
        <begin position="369"/>
        <end position="390"/>
    </location>
</feature>
<dbReference type="eggNOG" id="ENOG502RJBG">
    <property type="taxonomic scope" value="Eukaryota"/>
</dbReference>
<dbReference type="EMBL" id="GL996521">
    <property type="protein sequence ID" value="EGV63791.1"/>
    <property type="molecule type" value="Genomic_DNA"/>
</dbReference>
<feature type="transmembrane region" description="Helical" evidence="2">
    <location>
        <begin position="328"/>
        <end position="349"/>
    </location>
</feature>
<sequence length="467" mass="52656">MSFQSHGKKDVRIVSDLSRFEFESPTPRNRSRNTTPTSLDEKPSVIDLDHEFKPKNTTDLPSSFFDSDIAPPDPGPRSRRTLLEIAEANNALPKVRDNNIDYSDIYQYYEKESNASFAAEPSRNPDFAPYPSSIKGGHSGNAPPLTIPTASNEYNNSKTPFTNQTSMPSAATPQFTNNGFSNAHNYKDKDLPPIMDPTQYYQHNHNGSSLIKSIDANSMTSKQKLMEDHLVKSVMHRPLFKIPARKLLKNDDFYEEKDITITLNFVLYFFEMIVSIIIVTLSSVLLNTDDNISVGIYRFFIADSSIALIVSLLFISTLINFEKRNGSFYVTVSLILSFVSFVITISTILPSDSCATSSICSVRKANSAFIIISMFLWLCDLVSFLTILYISRMNLLTDLNFDFADKGLQAEYNASVSSGYNEKDNDLIDPTSGQPLREYYLNEMGEMFEMTNDFDVRGKTKIIVYTI</sequence>
<dbReference type="STRING" id="590646.G3B469"/>
<feature type="transmembrane region" description="Helical" evidence="2">
    <location>
        <begin position="265"/>
        <end position="285"/>
    </location>
</feature>
<gene>
    <name evidence="3" type="ORF">CANTEDRAFT_113831</name>
</gene>
<dbReference type="RefSeq" id="XP_006686105.1">
    <property type="nucleotide sequence ID" value="XM_006686042.1"/>
</dbReference>
<proteinExistence type="predicted"/>
<feature type="region of interest" description="Disordered" evidence="1">
    <location>
        <begin position="116"/>
        <end position="168"/>
    </location>
</feature>
<dbReference type="OrthoDB" id="4019110at2759"/>
<protein>
    <submittedName>
        <fullName evidence="3">Uncharacterized protein</fullName>
    </submittedName>
</protein>
<feature type="region of interest" description="Disordered" evidence="1">
    <location>
        <begin position="1"/>
        <end position="77"/>
    </location>
</feature>
<dbReference type="AlphaFoldDB" id="G3B469"/>
<keyword evidence="2" id="KW-0812">Transmembrane</keyword>
<dbReference type="HOGENOM" id="CLU_710016_0_0_1"/>
<dbReference type="Proteomes" id="UP000000707">
    <property type="component" value="Unassembled WGS sequence"/>
</dbReference>
<keyword evidence="2" id="KW-0472">Membrane</keyword>
<dbReference type="KEGG" id="cten:18247137"/>
<reference evidence="3 4" key="1">
    <citation type="journal article" date="2011" name="Proc. Natl. Acad. Sci. U.S.A.">
        <title>Comparative genomics of xylose-fermenting fungi for enhanced biofuel production.</title>
        <authorList>
            <person name="Wohlbach D.J."/>
            <person name="Kuo A."/>
            <person name="Sato T.K."/>
            <person name="Potts K.M."/>
            <person name="Salamov A.A."/>
            <person name="LaButti K.M."/>
            <person name="Sun H."/>
            <person name="Clum A."/>
            <person name="Pangilinan J.L."/>
            <person name="Lindquist E.A."/>
            <person name="Lucas S."/>
            <person name="Lapidus A."/>
            <person name="Jin M."/>
            <person name="Gunawan C."/>
            <person name="Balan V."/>
            <person name="Dale B.E."/>
            <person name="Jeffries T.W."/>
            <person name="Zinkel R."/>
            <person name="Barry K.W."/>
            <person name="Grigoriev I.V."/>
            <person name="Gasch A.P."/>
        </authorList>
    </citation>
    <scope>NUCLEOTIDE SEQUENCE [LARGE SCALE GENOMIC DNA]</scope>
    <source>
        <strain evidence="4">ATCC 10573 / BCRC 21748 / CBS 615 / JCM 9827 / NBRC 10315 / NRRL Y-1498 / VKM Y-70</strain>
    </source>
</reference>
<feature type="compositionally biased region" description="Basic and acidic residues" evidence="1">
    <location>
        <begin position="39"/>
        <end position="56"/>
    </location>
</feature>
<feature type="transmembrane region" description="Helical" evidence="2">
    <location>
        <begin position="297"/>
        <end position="321"/>
    </location>
</feature>
<keyword evidence="4" id="KW-1185">Reference proteome</keyword>
<evidence type="ECO:0000256" key="1">
    <source>
        <dbReference type="SAM" id="MobiDB-lite"/>
    </source>
</evidence>
<organism evidence="4">
    <name type="scientific">Candida tenuis (strain ATCC 10573 / BCRC 21748 / CBS 615 / JCM 9827 / NBRC 10315 / NRRL Y-1498 / VKM Y-70)</name>
    <name type="common">Yeast</name>
    <name type="synonym">Yamadazyma tenuis</name>
    <dbReference type="NCBI Taxonomy" id="590646"/>
    <lineage>
        <taxon>Eukaryota</taxon>
        <taxon>Fungi</taxon>
        <taxon>Dikarya</taxon>
        <taxon>Ascomycota</taxon>
        <taxon>Saccharomycotina</taxon>
        <taxon>Pichiomycetes</taxon>
        <taxon>Debaryomycetaceae</taxon>
        <taxon>Yamadazyma</taxon>
    </lineage>
</organism>
<dbReference type="GeneID" id="18247137"/>
<feature type="compositionally biased region" description="Low complexity" evidence="1">
    <location>
        <begin position="24"/>
        <end position="38"/>
    </location>
</feature>
<feature type="compositionally biased region" description="Polar residues" evidence="1">
    <location>
        <begin position="148"/>
        <end position="168"/>
    </location>
</feature>
<evidence type="ECO:0000313" key="4">
    <source>
        <dbReference type="Proteomes" id="UP000000707"/>
    </source>
</evidence>
<keyword evidence="2" id="KW-1133">Transmembrane helix</keyword>
<accession>G3B469</accession>
<feature type="compositionally biased region" description="Basic and acidic residues" evidence="1">
    <location>
        <begin position="7"/>
        <end position="22"/>
    </location>
</feature>
<evidence type="ECO:0000313" key="3">
    <source>
        <dbReference type="EMBL" id="EGV63791.1"/>
    </source>
</evidence>
<evidence type="ECO:0000256" key="2">
    <source>
        <dbReference type="SAM" id="Phobius"/>
    </source>
</evidence>
<name>G3B469_CANTC</name>